<dbReference type="EMBL" id="UHIO01000001">
    <property type="protein sequence ID" value="SUP42080.1"/>
    <property type="molecule type" value="Genomic_DNA"/>
</dbReference>
<keyword evidence="1" id="KW-0812">Transmembrane</keyword>
<feature type="transmembrane region" description="Helical" evidence="1">
    <location>
        <begin position="153"/>
        <end position="176"/>
    </location>
</feature>
<dbReference type="RefSeq" id="WP_115309980.1">
    <property type="nucleotide sequence ID" value="NZ_UHIO01000001.1"/>
</dbReference>
<organism evidence="2 3">
    <name type="scientific">Veillonella criceti</name>
    <dbReference type="NCBI Taxonomy" id="103891"/>
    <lineage>
        <taxon>Bacteria</taxon>
        <taxon>Bacillati</taxon>
        <taxon>Bacillota</taxon>
        <taxon>Negativicutes</taxon>
        <taxon>Veillonellales</taxon>
        <taxon>Veillonellaceae</taxon>
        <taxon>Veillonella</taxon>
    </lineage>
</organism>
<accession>A0A380NKP3</accession>
<feature type="transmembrane region" description="Helical" evidence="1">
    <location>
        <begin position="118"/>
        <end position="141"/>
    </location>
</feature>
<evidence type="ECO:0000313" key="3">
    <source>
        <dbReference type="Proteomes" id="UP000255367"/>
    </source>
</evidence>
<dbReference type="OrthoDB" id="9804829at2"/>
<evidence type="ECO:0000256" key="1">
    <source>
        <dbReference type="SAM" id="Phobius"/>
    </source>
</evidence>
<name>A0A380NKP3_9FIRM</name>
<dbReference type="Proteomes" id="UP000255367">
    <property type="component" value="Unassembled WGS sequence"/>
</dbReference>
<proteinExistence type="predicted"/>
<dbReference type="AlphaFoldDB" id="A0A380NKP3"/>
<keyword evidence="3" id="KW-1185">Reference proteome</keyword>
<sequence>MTKEQYLDLLRYYFRQAKAEDLQEIISDYEEHFRSGYEQNLTDEDIIRALGEPKQIYEAYLSEGIITEKKGLLKGDLKEDLKDMFDKAQEEFHTTMKPQLPHYWQEASKAVFLTSGTLAYALAALCWFITLIITYLLSIQWQPLADVAPLPAVSLVTVGAFCLTGIGAGLTCLFIGQECFKHYKTQKAKEVLG</sequence>
<evidence type="ECO:0000313" key="2">
    <source>
        <dbReference type="EMBL" id="SUP42080.1"/>
    </source>
</evidence>
<keyword evidence="1" id="KW-1133">Transmembrane helix</keyword>
<dbReference type="Pfam" id="PF22564">
    <property type="entry name" value="HAAS"/>
    <property type="match status" value="1"/>
</dbReference>
<reference evidence="2 3" key="1">
    <citation type="submission" date="2018-06" db="EMBL/GenBank/DDBJ databases">
        <authorList>
            <consortium name="Pathogen Informatics"/>
            <person name="Doyle S."/>
        </authorList>
    </citation>
    <scope>NUCLEOTIDE SEQUENCE [LARGE SCALE GENOMIC DNA]</scope>
    <source>
        <strain evidence="2 3">NCTC12020</strain>
    </source>
</reference>
<gene>
    <name evidence="2" type="ORF">NCTC12020_00763</name>
</gene>
<protein>
    <submittedName>
        <fullName evidence="2">Predicted membrane protein</fullName>
    </submittedName>
</protein>
<keyword evidence="1" id="KW-0472">Membrane</keyword>